<gene>
    <name evidence="2" type="ORF">GORHZ_135_00700</name>
</gene>
<evidence type="ECO:0000313" key="3">
    <source>
        <dbReference type="Proteomes" id="UP000008363"/>
    </source>
</evidence>
<evidence type="ECO:0000313" key="2">
    <source>
        <dbReference type="EMBL" id="GAB91520.1"/>
    </source>
</evidence>
<feature type="region of interest" description="Disordered" evidence="1">
    <location>
        <begin position="178"/>
        <end position="204"/>
    </location>
</feature>
<dbReference type="RefSeq" id="WP_006335049.1">
    <property type="nucleotide sequence ID" value="NZ_BAHC01000135.1"/>
</dbReference>
<evidence type="ECO:0008006" key="4">
    <source>
        <dbReference type="Google" id="ProtNLM"/>
    </source>
</evidence>
<dbReference type="InterPro" id="IPR012440">
    <property type="entry name" value="DUF1641"/>
</dbReference>
<dbReference type="PANTHER" id="PTHR39180:SF2">
    <property type="entry name" value="DUF1641 DOMAIN-CONTAINING PROTEIN"/>
    <property type="match status" value="1"/>
</dbReference>
<evidence type="ECO:0000256" key="1">
    <source>
        <dbReference type="SAM" id="MobiDB-lite"/>
    </source>
</evidence>
<accession>K6VX72</accession>
<dbReference type="PANTHER" id="PTHR39180">
    <property type="match status" value="1"/>
</dbReference>
<proteinExistence type="predicted"/>
<name>K6VX72_9ACTN</name>
<reference evidence="2 3" key="1">
    <citation type="submission" date="2012-08" db="EMBL/GenBank/DDBJ databases">
        <title>Whole genome shotgun sequence of Gordonia rhizosphera NBRC 16068.</title>
        <authorList>
            <person name="Takarada H."/>
            <person name="Isaki S."/>
            <person name="Hosoyama A."/>
            <person name="Tsuchikane K."/>
            <person name="Katsumata H."/>
            <person name="Baba S."/>
            <person name="Ohji S."/>
            <person name="Yamazaki S."/>
            <person name="Fujita N."/>
        </authorList>
    </citation>
    <scope>NUCLEOTIDE SEQUENCE [LARGE SCALE GENOMIC DNA]</scope>
    <source>
        <strain evidence="2 3">NBRC 16068</strain>
    </source>
</reference>
<dbReference type="OrthoDB" id="9826319at2"/>
<dbReference type="EMBL" id="BAHC01000135">
    <property type="protein sequence ID" value="GAB91520.1"/>
    <property type="molecule type" value="Genomic_DNA"/>
</dbReference>
<protein>
    <recommendedName>
        <fullName evidence="4">DUF1641 domain-containing protein</fullName>
    </recommendedName>
</protein>
<dbReference type="AlphaFoldDB" id="K6VX72"/>
<dbReference type="Proteomes" id="UP000008363">
    <property type="component" value="Unassembled WGS sequence"/>
</dbReference>
<comment type="caution">
    <text evidence="2">The sequence shown here is derived from an EMBL/GenBank/DDBJ whole genome shotgun (WGS) entry which is preliminary data.</text>
</comment>
<organism evidence="2 3">
    <name type="scientific">Gordonia rhizosphera NBRC 16068</name>
    <dbReference type="NCBI Taxonomy" id="1108045"/>
    <lineage>
        <taxon>Bacteria</taxon>
        <taxon>Bacillati</taxon>
        <taxon>Actinomycetota</taxon>
        <taxon>Actinomycetes</taxon>
        <taxon>Mycobacteriales</taxon>
        <taxon>Gordoniaceae</taxon>
        <taxon>Gordonia</taxon>
    </lineage>
</organism>
<feature type="compositionally biased region" description="Polar residues" evidence="1">
    <location>
        <begin position="195"/>
        <end position="204"/>
    </location>
</feature>
<keyword evidence="3" id="KW-1185">Reference proteome</keyword>
<dbReference type="eggNOG" id="COG2427">
    <property type="taxonomic scope" value="Bacteria"/>
</dbReference>
<dbReference type="Pfam" id="PF07849">
    <property type="entry name" value="DUF1641"/>
    <property type="match status" value="1"/>
</dbReference>
<dbReference type="STRING" id="1108045.GORHZ_135_00700"/>
<sequence>MTTVVSLVNDDADAAEQRRKALADRMAEPEVADALLSLLDHADLLAVLVEGLDGLLQRGDDLSNTLVDALTELRATVEADDSPFAAVDLTEIGRTLRTAMELAADVTPALGTLKDSGVFSPDTVGAVGRLGGALASADVAYRAGRTPTTMRGVLGGLRDKQVRAGLGYLVGVAKALGASSSQPPPGLNSDAGRSHSPQASEGVR</sequence>